<comment type="caution">
    <text evidence="4">The sequence shown here is derived from an EMBL/GenBank/DDBJ whole genome shotgun (WGS) entry which is preliminary data.</text>
</comment>
<name>I0WDM2_RHOOP</name>
<comment type="similarity">
    <text evidence="1">Belongs to the myoviridae tail sheath protein family.</text>
</comment>
<dbReference type="Pfam" id="PF17482">
    <property type="entry name" value="Phage_sheath_1C"/>
    <property type="match status" value="1"/>
</dbReference>
<evidence type="ECO:0000313" key="5">
    <source>
        <dbReference type="Proteomes" id="UP000006447"/>
    </source>
</evidence>
<dbReference type="InterPro" id="IPR052042">
    <property type="entry name" value="Tail_sheath_structural"/>
</dbReference>
<dbReference type="InterPro" id="IPR020287">
    <property type="entry name" value="Tail_sheath_C"/>
</dbReference>
<evidence type="ECO:0000259" key="2">
    <source>
        <dbReference type="Pfam" id="PF04984"/>
    </source>
</evidence>
<dbReference type="EMBL" id="AJJH01000162">
    <property type="protein sequence ID" value="EID74488.1"/>
    <property type="molecule type" value="Genomic_DNA"/>
</dbReference>
<feature type="domain" description="Tail sheath protein subtilisin-like" evidence="2">
    <location>
        <begin position="465"/>
        <end position="563"/>
    </location>
</feature>
<dbReference type="RefSeq" id="WP_007300290.1">
    <property type="nucleotide sequence ID" value="NZ_AJJH01000162.1"/>
</dbReference>
<evidence type="ECO:0000256" key="1">
    <source>
        <dbReference type="ARBA" id="ARBA00008005"/>
    </source>
</evidence>
<proteinExistence type="inferred from homology"/>
<protein>
    <submittedName>
        <fullName evidence="4">Phage tail sheath protein</fullName>
    </submittedName>
</protein>
<sequence>MTRAPGLLVQLVDPPPAVEPVRVDVPAFVCVCERGPVDEPVRIGSWPQFGLVFGGFMPNGLGAYAVKAFFDQGGRVCWVVRVVAPEVLTDALAPQPVDRTTSRLGSVAGFVVGAAATVRQGDETHTYLVNAVDPSTSLVTWDRPLHPALDTGLGMDVATGAGQAGARLRGPGGVPGLDVEAASQGVWGDGVELVSSPGARFATVSRTGDVGSRAATPVHATAGLVVGDEVRVSQEGAGTVTVATAVVARVDHVDRVVWWDSLLPAVLDLTLPLALETSSTSLTVLERGSVVEMWPDLSFQPAHPRYAPGVVAASTRIRVVAVGTAAPVPARVRLTGGRDGTAALTVDDLVGDEVLGQRRGAASLAGTDELAVLAVPDLVGCPTPPVVHAPPPPPDPCGPCAVAESVPDRLEAVVVDAGARFETEDVVRAQRALVESCERHTERIVLLDPPCAERPPSLAALRAWAARFSSSYAVAVAPWLTVVDPRAVGRVRRLPASGHLAGMIAQTDALDGPWRTPANRSLTWAHGVDVDFTAEEHAIANEDGILVVRALPGRGLVPMGGRTLSADALWVFLAVRRTMIYLRRALRLHLAWTVFEPNGPQLARTVESAVATLLEQTWEEGGLVGAKAEDAYALQVDQSRAATGHFVLVVGVALARPAEFVTARVSRTDNRLEVAEMPEVVVRAGVAS</sequence>
<dbReference type="InterPro" id="IPR035089">
    <property type="entry name" value="Phage_sheath_subtilisin"/>
</dbReference>
<organism evidence="4 5">
    <name type="scientific">Rhodococcus opacus RKJ300 = JCM 13270</name>
    <dbReference type="NCBI Taxonomy" id="1165867"/>
    <lineage>
        <taxon>Bacteria</taxon>
        <taxon>Bacillati</taxon>
        <taxon>Actinomycetota</taxon>
        <taxon>Actinomycetes</taxon>
        <taxon>Mycobacteriales</taxon>
        <taxon>Nocardiaceae</taxon>
        <taxon>Rhodococcus</taxon>
    </lineage>
</organism>
<dbReference type="Proteomes" id="UP000006447">
    <property type="component" value="Unassembled WGS sequence"/>
</dbReference>
<dbReference type="PANTHER" id="PTHR35861">
    <property type="match status" value="1"/>
</dbReference>
<accession>I0WDM2</accession>
<evidence type="ECO:0000259" key="3">
    <source>
        <dbReference type="Pfam" id="PF17482"/>
    </source>
</evidence>
<dbReference type="Gene3D" id="3.40.50.11780">
    <property type="match status" value="2"/>
</dbReference>
<gene>
    <name evidence="4" type="ORF">W59_29934</name>
</gene>
<dbReference type="PATRIC" id="fig|1165867.3.peg.6123"/>
<dbReference type="Pfam" id="PF04984">
    <property type="entry name" value="Phage_sheath_1"/>
    <property type="match status" value="1"/>
</dbReference>
<reference evidence="4 5" key="1">
    <citation type="journal article" date="2012" name="J. Bacteriol.">
        <title>Draft genome sequence of the nitrophenol-degrading actinomycete Rhodococcus imtechensis RKJ300.</title>
        <authorList>
            <person name="Vikram S."/>
            <person name="Kumar S."/>
            <person name="Subramanian S."/>
            <person name="Raghava G.P."/>
        </authorList>
    </citation>
    <scope>NUCLEOTIDE SEQUENCE [LARGE SCALE GENOMIC DNA]</scope>
    <source>
        <strain evidence="4 5">RKJ300</strain>
    </source>
</reference>
<evidence type="ECO:0000313" key="4">
    <source>
        <dbReference type="EMBL" id="EID74488.1"/>
    </source>
</evidence>
<feature type="domain" description="Tail sheath protein C-terminal" evidence="3">
    <location>
        <begin position="566"/>
        <end position="665"/>
    </location>
</feature>
<dbReference type="PANTHER" id="PTHR35861:SF1">
    <property type="entry name" value="PHAGE TAIL SHEATH PROTEIN"/>
    <property type="match status" value="1"/>
</dbReference>
<dbReference type="AlphaFoldDB" id="I0WDM2"/>